<organism evidence="4 6">
    <name type="scientific">Rozella allomycis (strain CSF55)</name>
    <dbReference type="NCBI Taxonomy" id="988480"/>
    <lineage>
        <taxon>Eukaryota</taxon>
        <taxon>Fungi</taxon>
        <taxon>Fungi incertae sedis</taxon>
        <taxon>Cryptomycota</taxon>
        <taxon>Cryptomycota incertae sedis</taxon>
        <taxon>Rozella</taxon>
    </lineage>
</organism>
<reference evidence="4 6" key="1">
    <citation type="journal article" date="2013" name="Curr. Biol.">
        <title>Shared signatures of parasitism and phylogenomics unite Cryptomycota and microsporidia.</title>
        <authorList>
            <person name="James T.Y."/>
            <person name="Pelin A."/>
            <person name="Bonen L."/>
            <person name="Ahrendt S."/>
            <person name="Sain D."/>
            <person name="Corradi N."/>
            <person name="Stajich J.E."/>
        </authorList>
    </citation>
    <scope>NUCLEOTIDE SEQUENCE [LARGE SCALE GENOMIC DNA]</scope>
    <source>
        <strain evidence="4">CSF55</strain>
        <strain evidence="4">CSF55</strain>
    </source>
</reference>
<dbReference type="PANTHER" id="PTHR22741:SF10">
    <property type="entry name" value="COILED-COIL DOMAIN-CONTAINING PROTEIN CG32809"/>
    <property type="match status" value="1"/>
</dbReference>
<evidence type="ECO:0000256" key="2">
    <source>
        <dbReference type="SAM" id="Coils"/>
    </source>
</evidence>
<reference evidence="5" key="3">
    <citation type="submission" date="2018-08" db="EMBL/GenBank/DDBJ databases">
        <title>Leveraging single-cell genomics to expand the Fungal Tree of Life.</title>
        <authorList>
            <consortium name="DOE Joint Genome Institute"/>
            <person name="Ahrendt S.R."/>
            <person name="Quandt C.A."/>
            <person name="Ciobanu D."/>
            <person name="Clum A."/>
            <person name="Salamov A."/>
            <person name="Andreopoulos B."/>
            <person name="Cheng J.-F."/>
            <person name="Woyke T."/>
            <person name="Pelin A."/>
            <person name="Henrissat B."/>
            <person name="Reynolds N."/>
            <person name="Benny G.L."/>
            <person name="Smith M.E."/>
            <person name="James T.Y."/>
            <person name="Grigoriev I.V."/>
        </authorList>
    </citation>
    <scope>NUCLEOTIDE SEQUENCE</scope>
    <source>
        <strain evidence="5">CSF55</strain>
    </source>
</reference>
<dbReference type="SMART" id="SM00806">
    <property type="entry name" value="AIP3"/>
    <property type="match status" value="1"/>
</dbReference>
<dbReference type="HOGENOM" id="CLU_457948_0_0_1"/>
<dbReference type="EMBL" id="KE561371">
    <property type="protein sequence ID" value="EPZ30808.1"/>
    <property type="molecule type" value="Genomic_DNA"/>
</dbReference>
<dbReference type="GO" id="GO:0005519">
    <property type="term" value="F:cytoskeletal regulatory protein binding"/>
    <property type="evidence" value="ECO:0007669"/>
    <property type="project" value="InterPro"/>
</dbReference>
<proteinExistence type="predicted"/>
<evidence type="ECO:0000313" key="4">
    <source>
        <dbReference type="EMBL" id="EPZ30808.1"/>
    </source>
</evidence>
<dbReference type="GO" id="GO:0030010">
    <property type="term" value="P:establishment of cell polarity"/>
    <property type="evidence" value="ECO:0007669"/>
    <property type="project" value="TreeGrafter"/>
</dbReference>
<accession>A0A075AMI2</accession>
<dbReference type="InterPro" id="IPR005613">
    <property type="entry name" value="AIP3_C"/>
</dbReference>
<dbReference type="STRING" id="988480.A0A075AMI2"/>
<dbReference type="Pfam" id="PF03915">
    <property type="entry name" value="AIP3"/>
    <property type="match status" value="1"/>
</dbReference>
<keyword evidence="6" id="KW-1185">Reference proteome</keyword>
<evidence type="ECO:0000259" key="3">
    <source>
        <dbReference type="SMART" id="SM00806"/>
    </source>
</evidence>
<feature type="domain" description="Actin interacting protein 3 C-terminal" evidence="3">
    <location>
        <begin position="203"/>
        <end position="586"/>
    </location>
</feature>
<keyword evidence="1 2" id="KW-0175">Coiled coil</keyword>
<evidence type="ECO:0000256" key="1">
    <source>
        <dbReference type="ARBA" id="ARBA00023054"/>
    </source>
</evidence>
<name>A0A075AMI2_ROZAC</name>
<dbReference type="EMBL" id="ML005273">
    <property type="protein sequence ID" value="RKP19190.1"/>
    <property type="molecule type" value="Genomic_DNA"/>
</dbReference>
<dbReference type="Gene3D" id="1.20.58.1540">
    <property type="entry name" value="Actin interacting protein 3, C-terminal domain"/>
    <property type="match status" value="1"/>
</dbReference>
<dbReference type="Proteomes" id="UP000030755">
    <property type="component" value="Unassembled WGS sequence"/>
</dbReference>
<dbReference type="GO" id="GO:0005737">
    <property type="term" value="C:cytoplasm"/>
    <property type="evidence" value="ECO:0007669"/>
    <property type="project" value="TreeGrafter"/>
</dbReference>
<evidence type="ECO:0000313" key="5">
    <source>
        <dbReference type="EMBL" id="RKP19190.1"/>
    </source>
</evidence>
<evidence type="ECO:0000313" key="6">
    <source>
        <dbReference type="Proteomes" id="UP000030755"/>
    </source>
</evidence>
<dbReference type="InterPro" id="IPR051825">
    <property type="entry name" value="SRCIN1"/>
</dbReference>
<sequence>MNELNRQYSVHSMEDSIDLPPSITNLTNDPKTPRKMSLSRTENVKVHINLATVALEKLFNILEKQPTNVETCSNVYTEFASTMNDLCLITQDDHPEVVDNVIAISSNFKLDLETYLGEENKEVLKNHEDKLMRYKSSFQLEMSKLRPSNDSQPLNLSSAGLVRILDDQPSPIMESYFRQFSQENLSTKSPRKEQRKSMGKTVFLKLRDLSKTVQIEESRISKSSLQLLFIEHFGYSPMGECPPITVTRKDGDACRVDEDIEIQYEKNLLIKDTENLAQLIEQGFSILSKDIRDIRKSFVNESTINLAAASSKSAMNSKIKLDDNLKTSFIPEIRHFLITLRSEENKRKESLKVDIQNILKVLDTFKTPHVATKRSIMNNERKNLTNLMDSIRSKLTFLQEAVEEMKKDVTQRKIVPNEARINVTLTEALRIQKEISSTNEFIDSIKSNWKKIWETELQVIVGEQQALKDDCNRLADFEEDHEGLIEVIQSLQQIAAIKATIQQSKRFIPPKPDENFEGLDTVLQEIAAVDIDSNKRLKAIEISEKIRRKEQEFQEDPFEKELKTFVGGSRLQKTGNINDIERKREEFFKEMFKSLQ</sequence>
<reference evidence="7" key="2">
    <citation type="journal article" date="2018" name="Nat. Microbiol.">
        <title>Leveraging single-cell genomics to expand the fungal tree of life.</title>
        <authorList>
            <person name="Ahrendt S.R."/>
            <person name="Quandt C.A."/>
            <person name="Ciobanu D."/>
            <person name="Clum A."/>
            <person name="Salamov A."/>
            <person name="Andreopoulos B."/>
            <person name="Cheng J.F."/>
            <person name="Woyke T."/>
            <person name="Pelin A."/>
            <person name="Henrissat B."/>
            <person name="Reynolds N.K."/>
            <person name="Benny G.L."/>
            <person name="Smith M.E."/>
            <person name="James T.Y."/>
            <person name="Grigoriev I.V."/>
        </authorList>
    </citation>
    <scope>NUCLEOTIDE SEQUENCE [LARGE SCALE GENOMIC DNA]</scope>
    <source>
        <strain evidence="7">CSF55</strain>
    </source>
</reference>
<feature type="coiled-coil region" evidence="2">
    <location>
        <begin position="381"/>
        <end position="408"/>
    </location>
</feature>
<gene>
    <name evidence="4" type="ORF">O9G_004945</name>
    <name evidence="5" type="ORF">ROZALSC1DRAFT_29184</name>
</gene>
<dbReference type="OrthoDB" id="783096at2759"/>
<dbReference type="PANTHER" id="PTHR22741">
    <property type="entry name" value="P140CAP/SNIP-RELATED"/>
    <property type="match status" value="1"/>
</dbReference>
<evidence type="ECO:0000313" key="7">
    <source>
        <dbReference type="Proteomes" id="UP000281549"/>
    </source>
</evidence>
<protein>
    <submittedName>
        <fullName evidence="4">Actin interacting protein 3 domain-containing protein</fullName>
    </submittedName>
</protein>
<dbReference type="InterPro" id="IPR022782">
    <property type="entry name" value="AIP3-like_C"/>
</dbReference>
<dbReference type="GO" id="GO:0051286">
    <property type="term" value="C:cell tip"/>
    <property type="evidence" value="ECO:0007669"/>
    <property type="project" value="TreeGrafter"/>
</dbReference>
<dbReference type="AlphaFoldDB" id="A0A075AMI2"/>
<dbReference type="Proteomes" id="UP000281549">
    <property type="component" value="Unassembled WGS sequence"/>
</dbReference>